<evidence type="ECO:0000313" key="2">
    <source>
        <dbReference type="Proteomes" id="UP000054995"/>
    </source>
</evidence>
<keyword evidence="2" id="KW-1185">Reference proteome</keyword>
<protein>
    <submittedName>
        <fullName evidence="1">Uncharacterized protein</fullName>
    </submittedName>
</protein>
<gene>
    <name evidence="1" type="ORF">T4D_11991</name>
</gene>
<dbReference type="Proteomes" id="UP000054995">
    <property type="component" value="Unassembled WGS sequence"/>
</dbReference>
<dbReference type="EMBL" id="JYDT01000553">
    <property type="protein sequence ID" value="KRY80382.1"/>
    <property type="molecule type" value="Genomic_DNA"/>
</dbReference>
<sequence length="98" mass="11321">MKKGKSENVDERYQNKGRPELYVVRSGSHFCKSGERDTLEKRSYPIGPTYITVLIFNAVFGLSRSQINHSVQLRKRVINRNTHGEERKHVEQDMTVSG</sequence>
<evidence type="ECO:0000313" key="1">
    <source>
        <dbReference type="EMBL" id="KRY80382.1"/>
    </source>
</evidence>
<comment type="caution">
    <text evidence="1">The sequence shown here is derived from an EMBL/GenBank/DDBJ whole genome shotgun (WGS) entry which is preliminary data.</text>
</comment>
<reference evidence="1 2" key="1">
    <citation type="submission" date="2015-01" db="EMBL/GenBank/DDBJ databases">
        <title>Evolution of Trichinella species and genotypes.</title>
        <authorList>
            <person name="Korhonen P.K."/>
            <person name="Edoardo P."/>
            <person name="Giuseppe L.R."/>
            <person name="Gasser R.B."/>
        </authorList>
    </citation>
    <scope>NUCLEOTIDE SEQUENCE [LARGE SCALE GENOMIC DNA]</scope>
    <source>
        <strain evidence="1">ISS470</strain>
    </source>
</reference>
<name>A0A0V1F3A9_TRIPS</name>
<proteinExistence type="predicted"/>
<accession>A0A0V1F3A9</accession>
<dbReference type="AlphaFoldDB" id="A0A0V1F3A9"/>
<organism evidence="1 2">
    <name type="scientific">Trichinella pseudospiralis</name>
    <name type="common">Parasitic roundworm</name>
    <dbReference type="NCBI Taxonomy" id="6337"/>
    <lineage>
        <taxon>Eukaryota</taxon>
        <taxon>Metazoa</taxon>
        <taxon>Ecdysozoa</taxon>
        <taxon>Nematoda</taxon>
        <taxon>Enoplea</taxon>
        <taxon>Dorylaimia</taxon>
        <taxon>Trichinellida</taxon>
        <taxon>Trichinellidae</taxon>
        <taxon>Trichinella</taxon>
    </lineage>
</organism>